<dbReference type="AlphaFoldDB" id="A0A0Q0CX95"/>
<reference evidence="2 4" key="2">
    <citation type="submission" date="2023-08" db="EMBL/GenBank/DDBJ databases">
        <title>Genomic and mutational analysis of Pseudomonas syringae pv. tagetis EB037 pathogenicity on sunflower.</title>
        <authorList>
            <person name="Maul J.E."/>
        </authorList>
    </citation>
    <scope>NUCLEOTIDE SEQUENCE [LARGE SCALE GENOMIC DNA]</scope>
    <source>
        <strain evidence="2 4">EB037_T1</strain>
    </source>
</reference>
<organism evidence="1 3">
    <name type="scientific">Pseudomonas syringae pv. tagetis</name>
    <dbReference type="NCBI Taxonomy" id="129140"/>
    <lineage>
        <taxon>Bacteria</taxon>
        <taxon>Pseudomonadati</taxon>
        <taxon>Pseudomonadota</taxon>
        <taxon>Gammaproteobacteria</taxon>
        <taxon>Pseudomonadales</taxon>
        <taxon>Pseudomonadaceae</taxon>
        <taxon>Pseudomonas</taxon>
    </lineage>
</organism>
<reference evidence="1 3" key="1">
    <citation type="submission" date="2015-09" db="EMBL/GenBank/DDBJ databases">
        <title>Genome announcement of multiple Pseudomonas syringae strains.</title>
        <authorList>
            <person name="Thakur S."/>
            <person name="Wang P.W."/>
            <person name="Gong Y."/>
            <person name="Weir B.S."/>
            <person name="Guttman D.S."/>
        </authorList>
    </citation>
    <scope>NUCLEOTIDE SEQUENCE [LARGE SCALE GENOMIC DNA]</scope>
    <source>
        <strain evidence="1 3">ICMP4091</strain>
    </source>
</reference>
<gene>
    <name evidence="1" type="ORF">ALO44_00764</name>
    <name evidence="2" type="ORF">RA271_17775</name>
</gene>
<evidence type="ECO:0000313" key="3">
    <source>
        <dbReference type="Proteomes" id="UP000050474"/>
    </source>
</evidence>
<dbReference type="Proteomes" id="UP001610657">
    <property type="component" value="Unassembled WGS sequence"/>
</dbReference>
<sequence length="67" mass="7556">MKGRRKVKTDKWHMRDQFIREARAILASKPDAGQRFLRVAAQTELEEPVGLLAGSLEAPEGISTKKH</sequence>
<dbReference type="Proteomes" id="UP000050474">
    <property type="component" value="Unassembled WGS sequence"/>
</dbReference>
<evidence type="ECO:0000313" key="4">
    <source>
        <dbReference type="Proteomes" id="UP001610657"/>
    </source>
</evidence>
<name>A0A0Q0CX95_9PSED</name>
<keyword evidence="4" id="KW-1185">Reference proteome</keyword>
<dbReference type="RefSeq" id="WP_147479863.1">
    <property type="nucleotide sequence ID" value="NZ_CP092923.1"/>
</dbReference>
<evidence type="ECO:0000313" key="1">
    <source>
        <dbReference type="EMBL" id="KPY89811.1"/>
    </source>
</evidence>
<dbReference type="EMBL" id="JAVCQK010000010">
    <property type="protein sequence ID" value="MFH7517023.1"/>
    <property type="molecule type" value="Genomic_DNA"/>
</dbReference>
<dbReference type="PATRIC" id="fig|129140.3.peg.1026"/>
<protein>
    <submittedName>
        <fullName evidence="1">Uncharacterized protein</fullName>
    </submittedName>
</protein>
<proteinExistence type="predicted"/>
<comment type="caution">
    <text evidence="1">The sequence shown here is derived from an EMBL/GenBank/DDBJ whole genome shotgun (WGS) entry which is preliminary data.</text>
</comment>
<dbReference type="GeneID" id="96221639"/>
<dbReference type="EMBL" id="LJRM01000017">
    <property type="protein sequence ID" value="KPY89811.1"/>
    <property type="molecule type" value="Genomic_DNA"/>
</dbReference>
<accession>A0A0Q0CX95</accession>
<evidence type="ECO:0000313" key="2">
    <source>
        <dbReference type="EMBL" id="MFH7517023.1"/>
    </source>
</evidence>